<evidence type="ECO:0000256" key="7">
    <source>
        <dbReference type="SAM" id="Phobius"/>
    </source>
</evidence>
<dbReference type="EMBL" id="JXLP01000005">
    <property type="protein sequence ID" value="KIL78971.1"/>
    <property type="molecule type" value="Genomic_DNA"/>
</dbReference>
<feature type="transmembrane region" description="Helical" evidence="7">
    <location>
        <begin position="306"/>
        <end position="323"/>
    </location>
</feature>
<feature type="transmembrane region" description="Helical" evidence="7">
    <location>
        <begin position="168"/>
        <end position="184"/>
    </location>
</feature>
<proteinExistence type="predicted"/>
<comment type="subcellular location">
    <subcellularLocation>
        <location evidence="1">Cell membrane</location>
        <topology evidence="1">Multi-pass membrane protein</topology>
    </subcellularLocation>
</comment>
<protein>
    <submittedName>
        <fullName evidence="8">MFS permease</fullName>
    </submittedName>
</protein>
<feature type="transmembrane region" description="Helical" evidence="7">
    <location>
        <begin position="256"/>
        <end position="275"/>
    </location>
</feature>
<keyword evidence="4 7" id="KW-0812">Transmembrane</keyword>
<dbReference type="InterPro" id="IPR010290">
    <property type="entry name" value="TM_effector"/>
</dbReference>
<dbReference type="Gene3D" id="1.20.1250.20">
    <property type="entry name" value="MFS general substrate transporter like domains"/>
    <property type="match status" value="1"/>
</dbReference>
<reference evidence="8 9" key="1">
    <citation type="submission" date="2015-01" db="EMBL/GenBank/DDBJ databases">
        <title>Genome Assembly of Bacillus badius MTCC 1458.</title>
        <authorList>
            <person name="Verma A."/>
            <person name="Khatri I."/>
            <person name="Mual P."/>
            <person name="Subramanian S."/>
            <person name="Krishnamurthi S."/>
        </authorList>
    </citation>
    <scope>NUCLEOTIDE SEQUENCE [LARGE SCALE GENOMIC DNA]</scope>
    <source>
        <strain evidence="8 9">MTCC 1458</strain>
    </source>
</reference>
<dbReference type="RefSeq" id="WP_041113612.1">
    <property type="nucleotide sequence ID" value="NZ_JARTHD010000008.1"/>
</dbReference>
<evidence type="ECO:0000256" key="1">
    <source>
        <dbReference type="ARBA" id="ARBA00004651"/>
    </source>
</evidence>
<feature type="transmembrane region" description="Helical" evidence="7">
    <location>
        <begin position="344"/>
        <end position="366"/>
    </location>
</feature>
<dbReference type="SUPFAM" id="SSF103473">
    <property type="entry name" value="MFS general substrate transporter"/>
    <property type="match status" value="1"/>
</dbReference>
<dbReference type="PANTHER" id="PTHR23513">
    <property type="entry name" value="INTEGRAL MEMBRANE EFFLUX PROTEIN-RELATED"/>
    <property type="match status" value="1"/>
</dbReference>
<name>A0ABR5AW39_BACBA</name>
<feature type="transmembrane region" description="Helical" evidence="7">
    <location>
        <begin position="12"/>
        <end position="34"/>
    </location>
</feature>
<sequence>MKRQSASFKALWFGEIISEFGGAAGGIINGLLLFELTGSKEWMGVLWLVYFLPSLMFQSISAPFLNYVRKSKLLRTIQLIRAGAYLLPLTASFIGTETGVVLALIVLQGLLGIMQPIYASLSFSLLPDICQEKELTEANALLDGAIRLMSFLAPGATALLLLVSPAHFIYGLSAAMYLISFFALSRMSETHEQEAVIWTREFWWSEMKEGYRSFFQYPRLLRLSVLSSAVQFAVGAAMVLAVPFIREELNGQPWEYAIFSGAFPVGYAIGSLLLTKLKKTDWMMYLGLTGGGLSFVLLAFAPSTFAASICELLGGVLFPFFNAQSAAIFQQEAPRDRLAQLSAVRLLFLRAAMPLGILFASSSFFGLPIRQVYVAVGLVIVLPGLFYVVLSLLHTRKSLPKNSGREIN</sequence>
<dbReference type="InterPro" id="IPR036259">
    <property type="entry name" value="MFS_trans_sf"/>
</dbReference>
<gene>
    <name evidence="8" type="ORF">SD77_3772</name>
</gene>
<feature type="transmembrane region" description="Helical" evidence="7">
    <location>
        <begin position="220"/>
        <end position="244"/>
    </location>
</feature>
<keyword evidence="6 7" id="KW-0472">Membrane</keyword>
<evidence type="ECO:0000256" key="2">
    <source>
        <dbReference type="ARBA" id="ARBA00022448"/>
    </source>
</evidence>
<dbReference type="CDD" id="cd06173">
    <property type="entry name" value="MFS_MefA_like"/>
    <property type="match status" value="1"/>
</dbReference>
<evidence type="ECO:0000256" key="3">
    <source>
        <dbReference type="ARBA" id="ARBA00022475"/>
    </source>
</evidence>
<organism evidence="8 9">
    <name type="scientific">Bacillus badius</name>
    <dbReference type="NCBI Taxonomy" id="1455"/>
    <lineage>
        <taxon>Bacteria</taxon>
        <taxon>Bacillati</taxon>
        <taxon>Bacillota</taxon>
        <taxon>Bacilli</taxon>
        <taxon>Bacillales</taxon>
        <taxon>Bacillaceae</taxon>
        <taxon>Pseudobacillus</taxon>
    </lineage>
</organism>
<evidence type="ECO:0000313" key="8">
    <source>
        <dbReference type="EMBL" id="KIL78971.1"/>
    </source>
</evidence>
<dbReference type="PANTHER" id="PTHR23513:SF6">
    <property type="entry name" value="MAJOR FACILITATOR SUPERFAMILY ASSOCIATED DOMAIN-CONTAINING PROTEIN"/>
    <property type="match status" value="1"/>
</dbReference>
<keyword evidence="5 7" id="KW-1133">Transmembrane helix</keyword>
<comment type="caution">
    <text evidence="8">The sequence shown here is derived from an EMBL/GenBank/DDBJ whole genome shotgun (WGS) entry which is preliminary data.</text>
</comment>
<evidence type="ECO:0000256" key="6">
    <source>
        <dbReference type="ARBA" id="ARBA00023136"/>
    </source>
</evidence>
<keyword evidence="2" id="KW-0813">Transport</keyword>
<feature type="transmembrane region" description="Helical" evidence="7">
    <location>
        <begin position="46"/>
        <end position="67"/>
    </location>
</feature>
<keyword evidence="3" id="KW-1003">Cell membrane</keyword>
<dbReference type="Proteomes" id="UP000031982">
    <property type="component" value="Unassembled WGS sequence"/>
</dbReference>
<dbReference type="Pfam" id="PF05977">
    <property type="entry name" value="MFS_3"/>
    <property type="match status" value="1"/>
</dbReference>
<accession>A0ABR5AW39</accession>
<keyword evidence="9" id="KW-1185">Reference proteome</keyword>
<feature type="transmembrane region" description="Helical" evidence="7">
    <location>
        <begin position="282"/>
        <end position="300"/>
    </location>
</feature>
<evidence type="ECO:0000256" key="5">
    <source>
        <dbReference type="ARBA" id="ARBA00022989"/>
    </source>
</evidence>
<evidence type="ECO:0000256" key="4">
    <source>
        <dbReference type="ARBA" id="ARBA00022692"/>
    </source>
</evidence>
<evidence type="ECO:0000313" key="9">
    <source>
        <dbReference type="Proteomes" id="UP000031982"/>
    </source>
</evidence>
<feature type="transmembrane region" description="Helical" evidence="7">
    <location>
        <begin position="372"/>
        <end position="393"/>
    </location>
</feature>